<keyword evidence="1" id="KW-0472">Membrane</keyword>
<dbReference type="AlphaFoldDB" id="A0A2P2PYB7"/>
<feature type="transmembrane region" description="Helical" evidence="1">
    <location>
        <begin position="28"/>
        <end position="51"/>
    </location>
</feature>
<protein>
    <submittedName>
        <fullName evidence="2">Uncharacterized protein</fullName>
    </submittedName>
</protein>
<dbReference type="EMBL" id="GGEC01079263">
    <property type="protein sequence ID" value="MBX59747.1"/>
    <property type="molecule type" value="Transcribed_RNA"/>
</dbReference>
<proteinExistence type="predicted"/>
<evidence type="ECO:0000256" key="1">
    <source>
        <dbReference type="SAM" id="Phobius"/>
    </source>
</evidence>
<keyword evidence="1" id="KW-0812">Transmembrane</keyword>
<reference evidence="2" key="1">
    <citation type="submission" date="2018-02" db="EMBL/GenBank/DDBJ databases">
        <title>Rhizophora mucronata_Transcriptome.</title>
        <authorList>
            <person name="Meera S.P."/>
            <person name="Sreeshan A."/>
            <person name="Augustine A."/>
        </authorList>
    </citation>
    <scope>NUCLEOTIDE SEQUENCE</scope>
    <source>
        <tissue evidence="2">Leaf</tissue>
    </source>
</reference>
<organism evidence="2">
    <name type="scientific">Rhizophora mucronata</name>
    <name type="common">Asiatic mangrove</name>
    <dbReference type="NCBI Taxonomy" id="61149"/>
    <lineage>
        <taxon>Eukaryota</taxon>
        <taxon>Viridiplantae</taxon>
        <taxon>Streptophyta</taxon>
        <taxon>Embryophyta</taxon>
        <taxon>Tracheophyta</taxon>
        <taxon>Spermatophyta</taxon>
        <taxon>Magnoliopsida</taxon>
        <taxon>eudicotyledons</taxon>
        <taxon>Gunneridae</taxon>
        <taxon>Pentapetalae</taxon>
        <taxon>rosids</taxon>
        <taxon>fabids</taxon>
        <taxon>Malpighiales</taxon>
        <taxon>Rhizophoraceae</taxon>
        <taxon>Rhizophora</taxon>
    </lineage>
</organism>
<sequence>MLKAVLKHHVIFAQNSFLSEGLSSSVPFLLGLSEFIILVCPKSVVFIGAFLSW</sequence>
<accession>A0A2P2PYB7</accession>
<evidence type="ECO:0000313" key="2">
    <source>
        <dbReference type="EMBL" id="MBX59747.1"/>
    </source>
</evidence>
<name>A0A2P2PYB7_RHIMU</name>
<keyword evidence="1" id="KW-1133">Transmembrane helix</keyword>